<dbReference type="AlphaFoldDB" id="A0A4R2K729"/>
<reference evidence="1 2" key="1">
    <citation type="submission" date="2019-03" db="EMBL/GenBank/DDBJ databases">
        <title>Genomic Encyclopedia of Type Strains, Phase IV (KMG-IV): sequencing the most valuable type-strain genomes for metagenomic binning, comparative biology and taxonomic classification.</title>
        <authorList>
            <person name="Goeker M."/>
        </authorList>
    </citation>
    <scope>NUCLEOTIDE SEQUENCE [LARGE SCALE GENOMIC DNA]</scope>
    <source>
        <strain evidence="1 2">DSM 45934</strain>
    </source>
</reference>
<comment type="caution">
    <text evidence="1">The sequence shown here is derived from an EMBL/GenBank/DDBJ whole genome shotgun (WGS) entry which is preliminary data.</text>
</comment>
<proteinExistence type="predicted"/>
<evidence type="ECO:0000313" key="1">
    <source>
        <dbReference type="EMBL" id="TCO65638.1"/>
    </source>
</evidence>
<keyword evidence="2" id="KW-1185">Reference proteome</keyword>
<gene>
    <name evidence="1" type="ORF">EV192_1011430</name>
</gene>
<organism evidence="1 2">
    <name type="scientific">Actinocrispum wychmicini</name>
    <dbReference type="NCBI Taxonomy" id="1213861"/>
    <lineage>
        <taxon>Bacteria</taxon>
        <taxon>Bacillati</taxon>
        <taxon>Actinomycetota</taxon>
        <taxon>Actinomycetes</taxon>
        <taxon>Pseudonocardiales</taxon>
        <taxon>Pseudonocardiaceae</taxon>
        <taxon>Actinocrispum</taxon>
    </lineage>
</organism>
<sequence length="129" mass="14048">MADDYRGLLSAVGSLNSAIDKGVYMDYEGAKQLLTFVQHNQAAVAKVRARGDRLAQVPQLGDTPAANVYMPYLPTVATDQTQGLLPTLKQLQDRLDAAASNIQKSIDLYQQTDHGHGVSMVHIFNTMMA</sequence>
<evidence type="ECO:0000313" key="2">
    <source>
        <dbReference type="Proteomes" id="UP000295680"/>
    </source>
</evidence>
<dbReference type="EMBL" id="SLWS01000001">
    <property type="protein sequence ID" value="TCO65638.1"/>
    <property type="molecule type" value="Genomic_DNA"/>
</dbReference>
<accession>A0A4R2K729</accession>
<dbReference type="Proteomes" id="UP000295680">
    <property type="component" value="Unassembled WGS sequence"/>
</dbReference>
<protein>
    <submittedName>
        <fullName evidence="1">Uncharacterized protein</fullName>
    </submittedName>
</protein>
<dbReference type="OrthoDB" id="3699236at2"/>
<name>A0A4R2K729_9PSEU</name>
<dbReference type="RefSeq" id="WP_132112164.1">
    <property type="nucleotide sequence ID" value="NZ_SLWS01000001.1"/>
</dbReference>